<evidence type="ECO:0000256" key="1">
    <source>
        <dbReference type="SAM" id="SignalP"/>
    </source>
</evidence>
<sequence>MTSFKKTALSIALFIGLNSQTALAQAISKAEKQQVIDKVSELMAEHYVYPEVATKTNQKLKQAFEQGEFAAHTDSEEFAKALSTWLEETAQDRHLRVRANPVNQEVKGAESRLRDSLLNPPRFGSQNKGVVGAKVLENNIGYMDLRGFYRLTESQPYIDSAMKLLANTDAIIIDLRKNGGGSPRTVQYLCSYFFDEPLLLNSLYYREDNETIDYHVLDEVAGDKLPDVPLYVLTSNRTASAAEEFSYNMQTRKRATLVGETTRGAANPGGMFTVNDNFRMFVATGAAINPVTKTNWETVGVVPHVATEKDQALDKAIELASTEVEKNWQALKTQREQSLDKLLALLNDVKQSEKSLTDLRQGYQKQTKALLNTLNLTDRELANLAYDSWETSPKYAVFLLEIAVTFNEQETFLYEYWARALAKMDQLSEAKSVIDIGLSKVKGEEHVKMLKETLAEITVSKNKL</sequence>
<evidence type="ECO:0000313" key="3">
    <source>
        <dbReference type="EMBL" id="TLX48021.1"/>
    </source>
</evidence>
<dbReference type="InterPro" id="IPR005151">
    <property type="entry name" value="Tail-specific_protease"/>
</dbReference>
<comment type="caution">
    <text evidence="3">The sequence shown here is derived from an EMBL/GenBank/DDBJ whole genome shotgun (WGS) entry which is preliminary data.</text>
</comment>
<dbReference type="PANTHER" id="PTHR11261">
    <property type="entry name" value="INTERPHOTORECEPTOR RETINOID-BINDING PROTEIN"/>
    <property type="match status" value="1"/>
</dbReference>
<accession>A0A5R9Q4E0</accession>
<dbReference type="CDD" id="cd07563">
    <property type="entry name" value="Peptidase_S41_IRBP"/>
    <property type="match status" value="1"/>
</dbReference>
<evidence type="ECO:0000259" key="2">
    <source>
        <dbReference type="SMART" id="SM00245"/>
    </source>
</evidence>
<dbReference type="AlphaFoldDB" id="A0A5R9Q4E0"/>
<dbReference type="Gene3D" id="3.90.226.10">
    <property type="entry name" value="2-enoyl-CoA Hydratase, Chain A, domain 1"/>
    <property type="match status" value="1"/>
</dbReference>
<dbReference type="GO" id="GO:0006508">
    <property type="term" value="P:proteolysis"/>
    <property type="evidence" value="ECO:0007669"/>
    <property type="project" value="InterPro"/>
</dbReference>
<feature type="domain" description="Tail specific protease" evidence="2">
    <location>
        <begin position="101"/>
        <end position="308"/>
    </location>
</feature>
<feature type="signal peptide" evidence="1">
    <location>
        <begin position="1"/>
        <end position="24"/>
    </location>
</feature>
<proteinExistence type="predicted"/>
<keyword evidence="1" id="KW-0732">Signal</keyword>
<dbReference type="GO" id="GO:0008236">
    <property type="term" value="F:serine-type peptidase activity"/>
    <property type="evidence" value="ECO:0007669"/>
    <property type="project" value="InterPro"/>
</dbReference>
<dbReference type="RefSeq" id="WP_138479047.1">
    <property type="nucleotide sequence ID" value="NZ_PPSW01000007.1"/>
</dbReference>
<dbReference type="InterPro" id="IPR029045">
    <property type="entry name" value="ClpP/crotonase-like_dom_sf"/>
</dbReference>
<dbReference type="Pfam" id="PF11918">
    <property type="entry name" value="Peptidase_S41_N"/>
    <property type="match status" value="1"/>
</dbReference>
<feature type="chain" id="PRO_5024445409" description="Tail specific protease domain-containing protein" evidence="1">
    <location>
        <begin position="25"/>
        <end position="464"/>
    </location>
</feature>
<protein>
    <recommendedName>
        <fullName evidence="2">Tail specific protease domain-containing protein</fullName>
    </recommendedName>
</protein>
<organism evidence="3 4">
    <name type="scientific">Pseudoalteromonas phenolica</name>
    <dbReference type="NCBI Taxonomy" id="161398"/>
    <lineage>
        <taxon>Bacteria</taxon>
        <taxon>Pseudomonadati</taxon>
        <taxon>Pseudomonadota</taxon>
        <taxon>Gammaproteobacteria</taxon>
        <taxon>Alteromonadales</taxon>
        <taxon>Pseudoalteromonadaceae</taxon>
        <taxon>Pseudoalteromonas</taxon>
    </lineage>
</organism>
<dbReference type="EMBL" id="PPSW01000007">
    <property type="protein sequence ID" value="TLX48021.1"/>
    <property type="molecule type" value="Genomic_DNA"/>
</dbReference>
<dbReference type="Pfam" id="PF03572">
    <property type="entry name" value="Peptidase_S41"/>
    <property type="match status" value="1"/>
</dbReference>
<dbReference type="OrthoDB" id="9758793at2"/>
<dbReference type="Gene3D" id="3.30.750.44">
    <property type="match status" value="1"/>
</dbReference>
<dbReference type="SMART" id="SM00245">
    <property type="entry name" value="TSPc"/>
    <property type="match status" value="1"/>
</dbReference>
<dbReference type="SUPFAM" id="SSF52096">
    <property type="entry name" value="ClpP/crotonase"/>
    <property type="match status" value="1"/>
</dbReference>
<dbReference type="Proteomes" id="UP000309186">
    <property type="component" value="Unassembled WGS sequence"/>
</dbReference>
<evidence type="ECO:0000313" key="4">
    <source>
        <dbReference type="Proteomes" id="UP000309186"/>
    </source>
</evidence>
<gene>
    <name evidence="3" type="ORF">C1E24_04250</name>
</gene>
<dbReference type="PANTHER" id="PTHR11261:SF3">
    <property type="entry name" value="RETINOL-BINDING PROTEIN 3"/>
    <property type="match status" value="1"/>
</dbReference>
<reference evidence="3 4" key="1">
    <citation type="submission" date="2018-01" db="EMBL/GenBank/DDBJ databases">
        <title>Co-occurrence of chitin degradation, pigmentation and bioactivity in marine Pseudoalteromonas.</title>
        <authorList>
            <person name="Paulsen S."/>
            <person name="Gram L."/>
            <person name="Machado H."/>
        </authorList>
    </citation>
    <scope>NUCLEOTIDE SEQUENCE [LARGE SCALE GENOMIC DNA]</scope>
    <source>
        <strain evidence="3 4">S3663</strain>
    </source>
</reference>
<name>A0A5R9Q4E0_9GAMM</name>